<accession>A0A0E9UST4</accession>
<dbReference type="EMBL" id="GBXM01039648">
    <property type="protein sequence ID" value="JAH68929.1"/>
    <property type="molecule type" value="Transcribed_RNA"/>
</dbReference>
<proteinExistence type="predicted"/>
<protein>
    <submittedName>
        <fullName evidence="1">Uncharacterized protein</fullName>
    </submittedName>
</protein>
<reference evidence="1" key="1">
    <citation type="submission" date="2014-11" db="EMBL/GenBank/DDBJ databases">
        <authorList>
            <person name="Amaro Gonzalez C."/>
        </authorList>
    </citation>
    <scope>NUCLEOTIDE SEQUENCE</scope>
</reference>
<sequence>MTDILFFSFVLGYYDEKVMLLHRGGKSEFLKM</sequence>
<organism evidence="1">
    <name type="scientific">Anguilla anguilla</name>
    <name type="common">European freshwater eel</name>
    <name type="synonym">Muraena anguilla</name>
    <dbReference type="NCBI Taxonomy" id="7936"/>
    <lineage>
        <taxon>Eukaryota</taxon>
        <taxon>Metazoa</taxon>
        <taxon>Chordata</taxon>
        <taxon>Craniata</taxon>
        <taxon>Vertebrata</taxon>
        <taxon>Euteleostomi</taxon>
        <taxon>Actinopterygii</taxon>
        <taxon>Neopterygii</taxon>
        <taxon>Teleostei</taxon>
        <taxon>Anguilliformes</taxon>
        <taxon>Anguillidae</taxon>
        <taxon>Anguilla</taxon>
    </lineage>
</organism>
<name>A0A0E9UST4_ANGAN</name>
<reference evidence="1" key="2">
    <citation type="journal article" date="2015" name="Fish Shellfish Immunol.">
        <title>Early steps in the European eel (Anguilla anguilla)-Vibrio vulnificus interaction in the gills: Role of the RtxA13 toxin.</title>
        <authorList>
            <person name="Callol A."/>
            <person name="Pajuelo D."/>
            <person name="Ebbesson L."/>
            <person name="Teles M."/>
            <person name="MacKenzie S."/>
            <person name="Amaro C."/>
        </authorList>
    </citation>
    <scope>NUCLEOTIDE SEQUENCE</scope>
</reference>
<dbReference type="AlphaFoldDB" id="A0A0E9UST4"/>
<evidence type="ECO:0000313" key="1">
    <source>
        <dbReference type="EMBL" id="JAH68929.1"/>
    </source>
</evidence>